<organism evidence="3 4">
    <name type="scientific">Cellulomonas terrae</name>
    <dbReference type="NCBI Taxonomy" id="311234"/>
    <lineage>
        <taxon>Bacteria</taxon>
        <taxon>Bacillati</taxon>
        <taxon>Actinomycetota</taxon>
        <taxon>Actinomycetes</taxon>
        <taxon>Micrococcales</taxon>
        <taxon>Cellulomonadaceae</taxon>
        <taxon>Cellulomonas</taxon>
    </lineage>
</organism>
<proteinExistence type="predicted"/>
<evidence type="ECO:0000259" key="2">
    <source>
        <dbReference type="Pfam" id="PF00188"/>
    </source>
</evidence>
<dbReference type="EMBL" id="BJWH01000018">
    <property type="protein sequence ID" value="GEL99493.1"/>
    <property type="molecule type" value="Genomic_DNA"/>
</dbReference>
<dbReference type="SUPFAM" id="SSF55797">
    <property type="entry name" value="PR-1-like"/>
    <property type="match status" value="1"/>
</dbReference>
<dbReference type="PANTHER" id="PTHR31157:SF1">
    <property type="entry name" value="SCP DOMAIN-CONTAINING PROTEIN"/>
    <property type="match status" value="1"/>
</dbReference>
<gene>
    <name evidence="3" type="ORF">CTE05_30400</name>
</gene>
<evidence type="ECO:0000256" key="1">
    <source>
        <dbReference type="SAM" id="MobiDB-lite"/>
    </source>
</evidence>
<dbReference type="Proteomes" id="UP000321049">
    <property type="component" value="Unassembled WGS sequence"/>
</dbReference>
<dbReference type="InterPro" id="IPR014044">
    <property type="entry name" value="CAP_dom"/>
</dbReference>
<dbReference type="CDD" id="cd05379">
    <property type="entry name" value="CAP_bacterial"/>
    <property type="match status" value="1"/>
</dbReference>
<dbReference type="PANTHER" id="PTHR31157">
    <property type="entry name" value="SCP DOMAIN-CONTAINING PROTEIN"/>
    <property type="match status" value="1"/>
</dbReference>
<name>A0A511JPM7_9CELL</name>
<dbReference type="RefSeq" id="WP_146847144.1">
    <property type="nucleotide sequence ID" value="NZ_BJWH01000018.1"/>
</dbReference>
<dbReference type="AlphaFoldDB" id="A0A511JPM7"/>
<feature type="compositionally biased region" description="Basic residues" evidence="1">
    <location>
        <begin position="12"/>
        <end position="22"/>
    </location>
</feature>
<feature type="domain" description="SCP" evidence="2">
    <location>
        <begin position="137"/>
        <end position="238"/>
    </location>
</feature>
<keyword evidence="4" id="KW-1185">Reference proteome</keyword>
<dbReference type="InterPro" id="IPR035940">
    <property type="entry name" value="CAP_sf"/>
</dbReference>
<dbReference type="Gene3D" id="3.40.33.10">
    <property type="entry name" value="CAP"/>
    <property type="match status" value="1"/>
</dbReference>
<accession>A0A511JPM7</accession>
<sequence>MPPLHAAPDSRRSRRALRAPRPKRHRVRTVFLALVSTFALVAVGFALNPTGDPSHIPDAFELAAPRDGAVVSRSGDRAADPTSAAPTAAETPTAPASVAPEPGSGPAPEPEPEPEPAPEPAPEPEPAAPTMVEEIVTRTNEERAAAGLPALAVSDCAAQQAVARTALLVAENRFEHDPLEPILEACAARAVGENLALGYPTALAVVAGWMGSDGHRANILSTRYTHIGVGCTDGPRGMLCAQVFVA</sequence>
<protein>
    <recommendedName>
        <fullName evidence="2">SCP domain-containing protein</fullName>
    </recommendedName>
</protein>
<feature type="region of interest" description="Disordered" evidence="1">
    <location>
        <begin position="1"/>
        <end position="22"/>
    </location>
</feature>
<comment type="caution">
    <text evidence="3">The sequence shown here is derived from an EMBL/GenBank/DDBJ whole genome shotgun (WGS) entry which is preliminary data.</text>
</comment>
<evidence type="ECO:0000313" key="4">
    <source>
        <dbReference type="Proteomes" id="UP000321049"/>
    </source>
</evidence>
<feature type="region of interest" description="Disordered" evidence="1">
    <location>
        <begin position="71"/>
        <end position="127"/>
    </location>
</feature>
<feature type="compositionally biased region" description="Pro residues" evidence="1">
    <location>
        <begin position="117"/>
        <end position="127"/>
    </location>
</feature>
<feature type="compositionally biased region" description="Low complexity" evidence="1">
    <location>
        <begin position="80"/>
        <end position="102"/>
    </location>
</feature>
<dbReference type="OrthoDB" id="68195at2"/>
<evidence type="ECO:0000313" key="3">
    <source>
        <dbReference type="EMBL" id="GEL99493.1"/>
    </source>
</evidence>
<reference evidence="3 4" key="1">
    <citation type="submission" date="2019-07" db="EMBL/GenBank/DDBJ databases">
        <title>Whole genome shotgun sequence of Cellulomonas terrae NBRC 100819.</title>
        <authorList>
            <person name="Hosoyama A."/>
            <person name="Uohara A."/>
            <person name="Ohji S."/>
            <person name="Ichikawa N."/>
        </authorList>
    </citation>
    <scope>NUCLEOTIDE SEQUENCE [LARGE SCALE GENOMIC DNA]</scope>
    <source>
        <strain evidence="3 4">NBRC 100819</strain>
    </source>
</reference>
<dbReference type="Pfam" id="PF00188">
    <property type="entry name" value="CAP"/>
    <property type="match status" value="1"/>
</dbReference>